<proteinExistence type="predicted"/>
<evidence type="ECO:0000313" key="1">
    <source>
        <dbReference type="Proteomes" id="UP000887580"/>
    </source>
</evidence>
<dbReference type="WBParaSite" id="PS1159_v2.g16875.t1">
    <property type="protein sequence ID" value="PS1159_v2.g16875.t1"/>
    <property type="gene ID" value="PS1159_v2.g16875"/>
</dbReference>
<reference evidence="2" key="1">
    <citation type="submission" date="2022-11" db="UniProtKB">
        <authorList>
            <consortium name="WormBaseParasite"/>
        </authorList>
    </citation>
    <scope>IDENTIFICATION</scope>
</reference>
<evidence type="ECO:0000313" key="2">
    <source>
        <dbReference type="WBParaSite" id="PS1159_v2.g16875.t1"/>
    </source>
</evidence>
<protein>
    <submittedName>
        <fullName evidence="2">Uncharacterized protein</fullName>
    </submittedName>
</protein>
<name>A0AC35FF55_9BILA</name>
<sequence>MASGTIYTKIREIQRLTAMLDELAQVQSDVESDVAQLHSDLVKLIQNDPKYAFFKNLAQSGLDEFIPLSDESHA</sequence>
<dbReference type="Proteomes" id="UP000887580">
    <property type="component" value="Unplaced"/>
</dbReference>
<organism evidence="1 2">
    <name type="scientific">Panagrolaimus sp. PS1159</name>
    <dbReference type="NCBI Taxonomy" id="55785"/>
    <lineage>
        <taxon>Eukaryota</taxon>
        <taxon>Metazoa</taxon>
        <taxon>Ecdysozoa</taxon>
        <taxon>Nematoda</taxon>
        <taxon>Chromadorea</taxon>
        <taxon>Rhabditida</taxon>
        <taxon>Tylenchina</taxon>
        <taxon>Panagrolaimomorpha</taxon>
        <taxon>Panagrolaimoidea</taxon>
        <taxon>Panagrolaimidae</taxon>
        <taxon>Panagrolaimus</taxon>
    </lineage>
</organism>
<accession>A0AC35FF55</accession>